<evidence type="ECO:0000256" key="7">
    <source>
        <dbReference type="RuleBase" id="RU362063"/>
    </source>
</evidence>
<keyword evidence="9" id="KW-0969">Cilium</keyword>
<dbReference type="GO" id="GO:0044780">
    <property type="term" value="P:bacterial-type flagellum assembly"/>
    <property type="evidence" value="ECO:0007669"/>
    <property type="project" value="InterPro"/>
</dbReference>
<keyword evidence="10" id="KW-1185">Reference proteome</keyword>
<proteinExistence type="inferred from homology"/>
<keyword evidence="7" id="KW-1005">Bacterial flagellum biogenesis</keyword>
<dbReference type="Proteomes" id="UP000291822">
    <property type="component" value="Unassembled WGS sequence"/>
</dbReference>
<comment type="similarity">
    <text evidence="2 7">Belongs to the FlgA family.</text>
</comment>
<keyword evidence="9" id="KW-0282">Flagellum</keyword>
<comment type="function">
    <text evidence="6 7">Involved in the assembly process of the P-ring formation. It may associate with FlgF on the rod constituting a structure essential for the P-ring assembly or may act as a modulator protein for the P-ring assembly.</text>
</comment>
<evidence type="ECO:0000256" key="1">
    <source>
        <dbReference type="ARBA" id="ARBA00004418"/>
    </source>
</evidence>
<dbReference type="InterPro" id="IPR013974">
    <property type="entry name" value="SAF"/>
</dbReference>
<dbReference type="PANTHER" id="PTHR36307">
    <property type="entry name" value="FLAGELLA BASAL BODY P-RING FORMATION PROTEIN FLGA"/>
    <property type="match status" value="1"/>
</dbReference>
<reference evidence="9 10" key="1">
    <citation type="submission" date="2019-02" db="EMBL/GenBank/DDBJ databases">
        <title>Dyella amyloliquefaciens sp. nov., isolated from forest soil.</title>
        <authorList>
            <person name="Gao Z.-H."/>
            <person name="Qiu L.-H."/>
        </authorList>
    </citation>
    <scope>NUCLEOTIDE SEQUENCE [LARGE SCALE GENOMIC DNA]</scope>
    <source>
        <strain evidence="9 10">KACC 12747</strain>
    </source>
</reference>
<sequence length="227" mass="23582">MRKGPASLLAIALLAAGSAHADNVDAVRQAAQAWLVQHYSQPGSRALASAEPLAARTVVPACPQGWRGDLSSTARPAPRMSVAMTCPTGAKVQVPVKLQLFRTVLVTNRPLQRGDGVTAGDVRGEERDITRLGYGYLDQLDDLGGRLLSRPLGTGSVLTPGAFGARQAVRPGDHVQMVARINGIEVRAGGVALSGGDTGARLRVRNDSSGRAVDAMVQGPGLVEALP</sequence>
<gene>
    <name evidence="9" type="primary">flgA</name>
    <name evidence="9" type="ORF">EZM97_23920</name>
</gene>
<evidence type="ECO:0000256" key="5">
    <source>
        <dbReference type="ARBA" id="ARBA00022764"/>
    </source>
</evidence>
<comment type="caution">
    <text evidence="9">The sequence shown here is derived from an EMBL/GenBank/DDBJ whole genome shotgun (WGS) entry which is preliminary data.</text>
</comment>
<comment type="subcellular location">
    <subcellularLocation>
        <location evidence="1 7">Periplasm</location>
    </subcellularLocation>
</comment>
<evidence type="ECO:0000256" key="3">
    <source>
        <dbReference type="ARBA" id="ARBA00014754"/>
    </source>
</evidence>
<dbReference type="Gene3D" id="3.90.1210.10">
    <property type="entry name" value="Antifreeze-like/N-acetylneuraminic acid synthase C-terminal domain"/>
    <property type="match status" value="1"/>
</dbReference>
<dbReference type="GO" id="GO:0042597">
    <property type="term" value="C:periplasmic space"/>
    <property type="evidence" value="ECO:0007669"/>
    <property type="project" value="UniProtKB-SubCell"/>
</dbReference>
<dbReference type="EMBL" id="SJTG01000004">
    <property type="protein sequence ID" value="TCI07732.1"/>
    <property type="molecule type" value="Genomic_DNA"/>
</dbReference>
<organism evidence="9 10">
    <name type="scientific">Dyella soli</name>
    <dbReference type="NCBI Taxonomy" id="522319"/>
    <lineage>
        <taxon>Bacteria</taxon>
        <taxon>Pseudomonadati</taxon>
        <taxon>Pseudomonadota</taxon>
        <taxon>Gammaproteobacteria</taxon>
        <taxon>Lysobacterales</taxon>
        <taxon>Rhodanobacteraceae</taxon>
        <taxon>Dyella</taxon>
    </lineage>
</organism>
<dbReference type="AlphaFoldDB" id="A0A4R0YH44"/>
<dbReference type="InterPro" id="IPR039246">
    <property type="entry name" value="Flagellar_FlgA"/>
</dbReference>
<keyword evidence="4 7" id="KW-0732">Signal</keyword>
<evidence type="ECO:0000259" key="8">
    <source>
        <dbReference type="SMART" id="SM00858"/>
    </source>
</evidence>
<feature type="domain" description="SAF" evidence="8">
    <location>
        <begin position="102"/>
        <end position="164"/>
    </location>
</feature>
<keyword evidence="9" id="KW-0966">Cell projection</keyword>
<dbReference type="CDD" id="cd11614">
    <property type="entry name" value="SAF_CpaB_FlgA_like"/>
    <property type="match status" value="1"/>
</dbReference>
<feature type="signal peptide" evidence="7">
    <location>
        <begin position="1"/>
        <end position="21"/>
    </location>
</feature>
<dbReference type="Pfam" id="PF13144">
    <property type="entry name" value="ChapFlgA"/>
    <property type="match status" value="1"/>
</dbReference>
<dbReference type="PANTHER" id="PTHR36307:SF1">
    <property type="entry name" value="FLAGELLA BASAL BODY P-RING FORMATION PROTEIN FLGA"/>
    <property type="match status" value="1"/>
</dbReference>
<evidence type="ECO:0000313" key="10">
    <source>
        <dbReference type="Proteomes" id="UP000291822"/>
    </source>
</evidence>
<evidence type="ECO:0000256" key="2">
    <source>
        <dbReference type="ARBA" id="ARBA00010474"/>
    </source>
</evidence>
<dbReference type="Gene3D" id="2.30.30.760">
    <property type="match status" value="1"/>
</dbReference>
<evidence type="ECO:0000313" key="9">
    <source>
        <dbReference type="EMBL" id="TCI07732.1"/>
    </source>
</evidence>
<accession>A0A4R0YH44</accession>
<feature type="chain" id="PRO_5020925454" description="Flagella basal body P-ring formation protein FlgA" evidence="7">
    <location>
        <begin position="22"/>
        <end position="227"/>
    </location>
</feature>
<dbReference type="SMART" id="SM00858">
    <property type="entry name" value="SAF"/>
    <property type="match status" value="1"/>
</dbReference>
<keyword evidence="5 7" id="KW-0574">Periplasm</keyword>
<protein>
    <recommendedName>
        <fullName evidence="3 7">Flagella basal body P-ring formation protein FlgA</fullName>
    </recommendedName>
</protein>
<dbReference type="RefSeq" id="WP_131152326.1">
    <property type="nucleotide sequence ID" value="NZ_SJTG01000004.1"/>
</dbReference>
<dbReference type="InterPro" id="IPR017585">
    <property type="entry name" value="SAF_FlgA"/>
</dbReference>
<evidence type="ECO:0000256" key="6">
    <source>
        <dbReference type="ARBA" id="ARBA00025643"/>
    </source>
</evidence>
<evidence type="ECO:0000256" key="4">
    <source>
        <dbReference type="ARBA" id="ARBA00022729"/>
    </source>
</evidence>
<dbReference type="NCBIfam" id="TIGR03170">
    <property type="entry name" value="flgA_cterm"/>
    <property type="match status" value="1"/>
</dbReference>
<name>A0A4R0YH44_9GAMM</name>